<evidence type="ECO:0008006" key="7">
    <source>
        <dbReference type="Google" id="ProtNLM"/>
    </source>
</evidence>
<dbReference type="CDD" id="cd06782">
    <property type="entry name" value="cpPDZ_CPP-like"/>
    <property type="match status" value="1"/>
</dbReference>
<dbReference type="Proteomes" id="UP000011087">
    <property type="component" value="Unassembled WGS sequence"/>
</dbReference>
<dbReference type="EMBL" id="JH992969">
    <property type="protein sequence ID" value="EKX53866.1"/>
    <property type="molecule type" value="Genomic_DNA"/>
</dbReference>
<dbReference type="InterPro" id="IPR050716">
    <property type="entry name" value="MAGUK"/>
</dbReference>
<name>L1JZ74_GUITC</name>
<feature type="domain" description="PDZ" evidence="3">
    <location>
        <begin position="77"/>
        <end position="158"/>
    </location>
</feature>
<feature type="region of interest" description="Disordered" evidence="1">
    <location>
        <begin position="51"/>
        <end position="76"/>
    </location>
</feature>
<dbReference type="InterPro" id="IPR015940">
    <property type="entry name" value="UBA"/>
</dbReference>
<dbReference type="Gene3D" id="1.10.8.10">
    <property type="entry name" value="DNA helicase RuvA subunit, C-terminal domain"/>
    <property type="match status" value="2"/>
</dbReference>
<dbReference type="InterPro" id="IPR036034">
    <property type="entry name" value="PDZ_sf"/>
</dbReference>
<dbReference type="EnsemblProtists" id="EKX53866">
    <property type="protein sequence ID" value="EKX53866"/>
    <property type="gene ID" value="GUITHDRAFT_132899"/>
</dbReference>
<dbReference type="SMART" id="SM00165">
    <property type="entry name" value="UBA"/>
    <property type="match status" value="2"/>
</dbReference>
<reference evidence="6" key="2">
    <citation type="submission" date="2012-11" db="EMBL/GenBank/DDBJ databases">
        <authorList>
            <person name="Kuo A."/>
            <person name="Curtis B.A."/>
            <person name="Tanifuji G."/>
            <person name="Burki F."/>
            <person name="Gruber A."/>
            <person name="Irimia M."/>
            <person name="Maruyama S."/>
            <person name="Arias M.C."/>
            <person name="Ball S.G."/>
            <person name="Gile G.H."/>
            <person name="Hirakawa Y."/>
            <person name="Hopkins J.F."/>
            <person name="Rensing S.A."/>
            <person name="Schmutz J."/>
            <person name="Symeonidi A."/>
            <person name="Elias M."/>
            <person name="Eveleigh R.J."/>
            <person name="Herman E.K."/>
            <person name="Klute M.J."/>
            <person name="Nakayama T."/>
            <person name="Obornik M."/>
            <person name="Reyes-Prieto A."/>
            <person name="Armbrust E.V."/>
            <person name="Aves S.J."/>
            <person name="Beiko R.G."/>
            <person name="Coutinho P."/>
            <person name="Dacks J.B."/>
            <person name="Durnford D.G."/>
            <person name="Fast N.M."/>
            <person name="Green B.R."/>
            <person name="Grisdale C."/>
            <person name="Hempe F."/>
            <person name="Henrissat B."/>
            <person name="Hoppner M.P."/>
            <person name="Ishida K.-I."/>
            <person name="Kim E."/>
            <person name="Koreny L."/>
            <person name="Kroth P.G."/>
            <person name="Liu Y."/>
            <person name="Malik S.-B."/>
            <person name="Maier U.G."/>
            <person name="McRose D."/>
            <person name="Mock T."/>
            <person name="Neilson J.A."/>
            <person name="Onodera N.T."/>
            <person name="Poole A.M."/>
            <person name="Pritham E.J."/>
            <person name="Richards T.A."/>
            <person name="Rocap G."/>
            <person name="Roy S.W."/>
            <person name="Sarai C."/>
            <person name="Schaack S."/>
            <person name="Shirato S."/>
            <person name="Slamovits C.H."/>
            <person name="Spencer D.F."/>
            <person name="Suzuki S."/>
            <person name="Worden A.Z."/>
            <person name="Zauner S."/>
            <person name="Barry K."/>
            <person name="Bell C."/>
            <person name="Bharti A.K."/>
            <person name="Crow J.A."/>
            <person name="Grimwood J."/>
            <person name="Kramer R."/>
            <person name="Lindquist E."/>
            <person name="Lucas S."/>
            <person name="Salamov A."/>
            <person name="McFadden G.I."/>
            <person name="Lane C.E."/>
            <person name="Keeling P.J."/>
            <person name="Gray M.W."/>
            <person name="Grigoriev I.V."/>
            <person name="Archibald J.M."/>
        </authorList>
    </citation>
    <scope>NUCLEOTIDE SEQUENCE</scope>
    <source>
        <strain evidence="6">CCMP2712</strain>
    </source>
</reference>
<evidence type="ECO:0000256" key="1">
    <source>
        <dbReference type="SAM" id="MobiDB-lite"/>
    </source>
</evidence>
<dbReference type="RefSeq" id="XP_005840846.1">
    <property type="nucleotide sequence ID" value="XM_005840789.1"/>
</dbReference>
<dbReference type="SMART" id="SM00228">
    <property type="entry name" value="PDZ"/>
    <property type="match status" value="3"/>
</dbReference>
<dbReference type="PANTHER" id="PTHR23122">
    <property type="entry name" value="MEMBRANE-ASSOCIATED GUANYLATE KINASE MAGUK"/>
    <property type="match status" value="1"/>
</dbReference>
<dbReference type="InterPro" id="IPR009060">
    <property type="entry name" value="UBA-like_sf"/>
</dbReference>
<dbReference type="Pfam" id="PF22562">
    <property type="entry name" value="UBA_7"/>
    <property type="match status" value="1"/>
</dbReference>
<dbReference type="CDD" id="cd14291">
    <property type="entry name" value="UBA1_NUB1_like"/>
    <property type="match status" value="1"/>
</dbReference>
<dbReference type="OrthoDB" id="65789at2759"/>
<dbReference type="KEGG" id="gtt:GUITHDRAFT_132899"/>
<dbReference type="STRING" id="905079.L1JZ74"/>
<dbReference type="PaxDb" id="55529-EKX53866"/>
<dbReference type="Pfam" id="PF13180">
    <property type="entry name" value="PDZ_2"/>
    <property type="match status" value="1"/>
</dbReference>
<reference evidence="5" key="3">
    <citation type="submission" date="2015-06" db="UniProtKB">
        <authorList>
            <consortium name="EnsemblProtists"/>
        </authorList>
    </citation>
    <scope>IDENTIFICATION</scope>
</reference>
<feature type="domain" description="UBA" evidence="2">
    <location>
        <begin position="398"/>
        <end position="438"/>
    </location>
</feature>
<dbReference type="SUPFAM" id="SSF50156">
    <property type="entry name" value="PDZ domain-like"/>
    <property type="match status" value="3"/>
</dbReference>
<feature type="compositionally biased region" description="Low complexity" evidence="1">
    <location>
        <begin position="66"/>
        <end position="76"/>
    </location>
</feature>
<reference evidence="4 6" key="1">
    <citation type="journal article" date="2012" name="Nature">
        <title>Algal genomes reveal evolutionary mosaicism and the fate of nucleomorphs.</title>
        <authorList>
            <consortium name="DOE Joint Genome Institute"/>
            <person name="Curtis B.A."/>
            <person name="Tanifuji G."/>
            <person name="Burki F."/>
            <person name="Gruber A."/>
            <person name="Irimia M."/>
            <person name="Maruyama S."/>
            <person name="Arias M.C."/>
            <person name="Ball S.G."/>
            <person name="Gile G.H."/>
            <person name="Hirakawa Y."/>
            <person name="Hopkins J.F."/>
            <person name="Kuo A."/>
            <person name="Rensing S.A."/>
            <person name="Schmutz J."/>
            <person name="Symeonidi A."/>
            <person name="Elias M."/>
            <person name="Eveleigh R.J."/>
            <person name="Herman E.K."/>
            <person name="Klute M.J."/>
            <person name="Nakayama T."/>
            <person name="Obornik M."/>
            <person name="Reyes-Prieto A."/>
            <person name="Armbrust E.V."/>
            <person name="Aves S.J."/>
            <person name="Beiko R.G."/>
            <person name="Coutinho P."/>
            <person name="Dacks J.B."/>
            <person name="Durnford D.G."/>
            <person name="Fast N.M."/>
            <person name="Green B.R."/>
            <person name="Grisdale C.J."/>
            <person name="Hempel F."/>
            <person name="Henrissat B."/>
            <person name="Hoppner M.P."/>
            <person name="Ishida K."/>
            <person name="Kim E."/>
            <person name="Koreny L."/>
            <person name="Kroth P.G."/>
            <person name="Liu Y."/>
            <person name="Malik S.B."/>
            <person name="Maier U.G."/>
            <person name="McRose D."/>
            <person name="Mock T."/>
            <person name="Neilson J.A."/>
            <person name="Onodera N.T."/>
            <person name="Poole A.M."/>
            <person name="Pritham E.J."/>
            <person name="Richards T.A."/>
            <person name="Rocap G."/>
            <person name="Roy S.W."/>
            <person name="Sarai C."/>
            <person name="Schaack S."/>
            <person name="Shirato S."/>
            <person name="Slamovits C.H."/>
            <person name="Spencer D.F."/>
            <person name="Suzuki S."/>
            <person name="Worden A.Z."/>
            <person name="Zauner S."/>
            <person name="Barry K."/>
            <person name="Bell C."/>
            <person name="Bharti A.K."/>
            <person name="Crow J.A."/>
            <person name="Grimwood J."/>
            <person name="Kramer R."/>
            <person name="Lindquist E."/>
            <person name="Lucas S."/>
            <person name="Salamov A."/>
            <person name="McFadden G.I."/>
            <person name="Lane C.E."/>
            <person name="Keeling P.J."/>
            <person name="Gray M.W."/>
            <person name="Grigoriev I.V."/>
            <person name="Archibald J.M."/>
        </authorList>
    </citation>
    <scope>NUCLEOTIDE SEQUENCE</scope>
    <source>
        <strain evidence="4 6">CCMP2712</strain>
    </source>
</reference>
<sequence length="551" mass="59219">MISDRRSFILIAFLVANFSRPQTISCVVASHHVKPAAYSSRPPPLLLRLSGGEVEPSESKHEDGSKASLASSSAYNSTESSQVNEAGVGLGIARTKDGHCIVAKILEGSSAAESGEVEIKDRIIEVDGTTVKGLSPAEVGKLLKGKEGSEVEMIVESQKRSGAVQCVALVRRGVKQSLQKTLGMGLSRNDKNQCLVSKILTGGRVEQSGGLKVGDIIVSINGVKGFEPEWKVFQGHDSINSALGSKCKNAETGNAYSIINSLARAPFDATDNKPLVKFLFSSKKEVVGVGLQAQKNVHGDFMVTSIEEGSPAASSGRIALGDVIAKVDGHVVKHLQWESLANLLSGAPGSSLSITFCRWTPADGANEGGWRTFEVNLRRQKTQRACQATMIPKNAQVYVDEGHLQQLVDMGFPEETARKALMATHNDIESAVTWIEVNGNSANKFHEYKEISMLTTAEAAAIEEEGGRVQLLGKGTNPVEQLMSLGFSRPEVEKALRKTQGRVMMAADRLLEKQSLMERRKAESEKKEKVQAKQGGFFASLLGFGSKETIA</sequence>
<accession>L1JZ74</accession>
<evidence type="ECO:0000313" key="4">
    <source>
        <dbReference type="EMBL" id="EKX53866.1"/>
    </source>
</evidence>
<dbReference type="AlphaFoldDB" id="L1JZ74"/>
<dbReference type="Pfam" id="PF00595">
    <property type="entry name" value="PDZ"/>
    <property type="match status" value="2"/>
</dbReference>
<gene>
    <name evidence="4" type="ORF">GUITHDRAFT_132899</name>
</gene>
<proteinExistence type="predicted"/>
<evidence type="ECO:0000313" key="5">
    <source>
        <dbReference type="EnsemblProtists" id="EKX53866"/>
    </source>
</evidence>
<keyword evidence="6" id="KW-1185">Reference proteome</keyword>
<evidence type="ECO:0000313" key="6">
    <source>
        <dbReference type="Proteomes" id="UP000011087"/>
    </source>
</evidence>
<evidence type="ECO:0000259" key="3">
    <source>
        <dbReference type="PROSITE" id="PS50106"/>
    </source>
</evidence>
<feature type="domain" description="PDZ" evidence="3">
    <location>
        <begin position="166"/>
        <end position="225"/>
    </location>
</feature>
<dbReference type="Pfam" id="PF00627">
    <property type="entry name" value="UBA"/>
    <property type="match status" value="1"/>
</dbReference>
<dbReference type="PROSITE" id="PS50030">
    <property type="entry name" value="UBA"/>
    <property type="match status" value="2"/>
</dbReference>
<feature type="domain" description="UBA" evidence="2">
    <location>
        <begin position="461"/>
        <end position="513"/>
    </location>
</feature>
<evidence type="ECO:0000259" key="2">
    <source>
        <dbReference type="PROSITE" id="PS50030"/>
    </source>
</evidence>
<protein>
    <recommendedName>
        <fullName evidence="7">PDZ domain-containing protein</fullName>
    </recommendedName>
</protein>
<dbReference type="HOGENOM" id="CLU_494743_0_0_1"/>
<dbReference type="Gene3D" id="2.30.42.10">
    <property type="match status" value="3"/>
</dbReference>
<feature type="domain" description="PDZ" evidence="3">
    <location>
        <begin position="275"/>
        <end position="349"/>
    </location>
</feature>
<organism evidence="4">
    <name type="scientific">Guillardia theta (strain CCMP2712)</name>
    <name type="common">Cryptophyte</name>
    <dbReference type="NCBI Taxonomy" id="905079"/>
    <lineage>
        <taxon>Eukaryota</taxon>
        <taxon>Cryptophyceae</taxon>
        <taxon>Pyrenomonadales</taxon>
        <taxon>Geminigeraceae</taxon>
        <taxon>Guillardia</taxon>
    </lineage>
</organism>
<dbReference type="GeneID" id="17310336"/>
<dbReference type="SUPFAM" id="SSF46934">
    <property type="entry name" value="UBA-like"/>
    <property type="match status" value="2"/>
</dbReference>
<dbReference type="InterPro" id="IPR001478">
    <property type="entry name" value="PDZ"/>
</dbReference>
<dbReference type="PROSITE" id="PS50106">
    <property type="entry name" value="PDZ"/>
    <property type="match status" value="3"/>
</dbReference>